<reference evidence="3" key="1">
    <citation type="submission" date="2016-06" db="UniProtKB">
        <authorList>
            <consortium name="WormBaseParasite"/>
        </authorList>
    </citation>
    <scope>IDENTIFICATION</scope>
</reference>
<evidence type="ECO:0000313" key="1">
    <source>
        <dbReference type="EMBL" id="VDK68209.1"/>
    </source>
</evidence>
<organism evidence="3">
    <name type="scientific">Gongylonema pulchrum</name>
    <dbReference type="NCBI Taxonomy" id="637853"/>
    <lineage>
        <taxon>Eukaryota</taxon>
        <taxon>Metazoa</taxon>
        <taxon>Ecdysozoa</taxon>
        <taxon>Nematoda</taxon>
        <taxon>Chromadorea</taxon>
        <taxon>Rhabditida</taxon>
        <taxon>Spirurina</taxon>
        <taxon>Spiruromorpha</taxon>
        <taxon>Spiruroidea</taxon>
        <taxon>Gongylonematidae</taxon>
        <taxon>Gongylonema</taxon>
    </lineage>
</organism>
<reference evidence="1 2" key="2">
    <citation type="submission" date="2018-11" db="EMBL/GenBank/DDBJ databases">
        <authorList>
            <consortium name="Pathogen Informatics"/>
        </authorList>
    </citation>
    <scope>NUCLEOTIDE SEQUENCE [LARGE SCALE GENOMIC DNA]</scope>
</reference>
<dbReference type="WBParaSite" id="GPUH_0000911001-mRNA-1">
    <property type="protein sequence ID" value="GPUH_0000911001-mRNA-1"/>
    <property type="gene ID" value="GPUH_0000911001"/>
</dbReference>
<name>A0A183DK59_9BILA</name>
<evidence type="ECO:0000313" key="2">
    <source>
        <dbReference type="Proteomes" id="UP000271098"/>
    </source>
</evidence>
<accession>A0A183DK59</accession>
<gene>
    <name evidence="1" type="ORF">GPUH_LOCUS9103</name>
</gene>
<keyword evidence="2" id="KW-1185">Reference proteome</keyword>
<dbReference type="AlphaFoldDB" id="A0A183DK59"/>
<dbReference type="Proteomes" id="UP000271098">
    <property type="component" value="Unassembled WGS sequence"/>
</dbReference>
<evidence type="ECO:0000313" key="3">
    <source>
        <dbReference type="WBParaSite" id="GPUH_0000911001-mRNA-1"/>
    </source>
</evidence>
<sequence>MNDTLLFSSDSSFGRTFSQSNPLRNSHLKAFLTRCGMHLKCLDISGVVHLLDEQAFEIISSLCPNLEK</sequence>
<proteinExistence type="predicted"/>
<protein>
    <submittedName>
        <fullName evidence="3">STAS domain-containing protein</fullName>
    </submittedName>
</protein>
<dbReference type="EMBL" id="UYRT01028704">
    <property type="protein sequence ID" value="VDK68209.1"/>
    <property type="molecule type" value="Genomic_DNA"/>
</dbReference>